<gene>
    <name evidence="7" type="ORF">QQ91_0011080</name>
</gene>
<keyword evidence="2 5" id="KW-0645">Protease</keyword>
<dbReference type="InterPro" id="IPR005151">
    <property type="entry name" value="Tail-specific_protease"/>
</dbReference>
<reference evidence="7 8" key="1">
    <citation type="journal article" date="2015" name="Genome Announc.">
        <title>Draft Genome Sequence of Filamentous Marine Cyanobacterium Lyngbya confervoides Strain BDU141951.</title>
        <authorList>
            <person name="Chandrababunaidu M.M."/>
            <person name="Sen D."/>
            <person name="Tripathy S."/>
        </authorList>
    </citation>
    <scope>NUCLEOTIDE SEQUENCE [LARGE SCALE GENOMIC DNA]</scope>
    <source>
        <strain evidence="7 8">BDU141951</strain>
    </source>
</reference>
<evidence type="ECO:0000256" key="4">
    <source>
        <dbReference type="ARBA" id="ARBA00022825"/>
    </source>
</evidence>
<dbReference type="SMART" id="SM00228">
    <property type="entry name" value="PDZ"/>
    <property type="match status" value="1"/>
</dbReference>
<comment type="caution">
    <text evidence="7">The sequence shown here is derived from an EMBL/GenBank/DDBJ whole genome shotgun (WGS) entry which is preliminary data.</text>
</comment>
<sequence>MIQTNFKSVLMALVLVLPSMALTRVAKSIALLSDAPKAVVDEAWQLVNREYVDRSFNGHDWRAVRQDYLSRTYTSQGQAYQAVNEMVNLLEDEYTRFLPPQALNDLVNNVSGEFIGVGVTVSVNPQTREWMVVEPFRESPADNAGIRPRDVIVSLNGTKTADIDPRNAAPYLIGPVGSKLTMVVRRQDQQETYTLVREQINLNPLTYQARPTPKGKVGYIRLPVFTTKSPAAMKKAITDLEQQQVVGYILDLRGNPGGVLESGIAIAQQWIRQGRIMSLTTVRGGTEVYNGNQTALTQKPLQVLVDEESASASEVLAGALQDNQRAVLIGEKTFGKGVVQSLEKLGDGAGMVITVAKYSTPSGQDIHKKGIQPDEVIPTDDTALEHLETHRFDQDLAYQRAQANLLRSL</sequence>
<dbReference type="SUPFAM" id="SSF50156">
    <property type="entry name" value="PDZ domain-like"/>
    <property type="match status" value="1"/>
</dbReference>
<evidence type="ECO:0000256" key="3">
    <source>
        <dbReference type="ARBA" id="ARBA00022801"/>
    </source>
</evidence>
<accession>A0ABD4T4E9</accession>
<dbReference type="GO" id="GO:0006508">
    <property type="term" value="P:proteolysis"/>
    <property type="evidence" value="ECO:0007669"/>
    <property type="project" value="UniProtKB-KW"/>
</dbReference>
<proteinExistence type="inferred from homology"/>
<dbReference type="PROSITE" id="PS50106">
    <property type="entry name" value="PDZ"/>
    <property type="match status" value="1"/>
</dbReference>
<organism evidence="7 8">
    <name type="scientific">Lyngbya confervoides BDU141951</name>
    <dbReference type="NCBI Taxonomy" id="1574623"/>
    <lineage>
        <taxon>Bacteria</taxon>
        <taxon>Bacillati</taxon>
        <taxon>Cyanobacteriota</taxon>
        <taxon>Cyanophyceae</taxon>
        <taxon>Oscillatoriophycideae</taxon>
        <taxon>Oscillatoriales</taxon>
        <taxon>Microcoleaceae</taxon>
        <taxon>Lyngbya</taxon>
    </lineage>
</organism>
<dbReference type="EMBL" id="JTHE03000061">
    <property type="protein sequence ID" value="MCM1983359.1"/>
    <property type="molecule type" value="Genomic_DNA"/>
</dbReference>
<dbReference type="Pfam" id="PF17820">
    <property type="entry name" value="PDZ_6"/>
    <property type="match status" value="1"/>
</dbReference>
<dbReference type="Gene3D" id="3.30.750.44">
    <property type="match status" value="1"/>
</dbReference>
<dbReference type="PANTHER" id="PTHR32060:SF30">
    <property type="entry name" value="CARBOXY-TERMINAL PROCESSING PROTEASE CTPA"/>
    <property type="match status" value="1"/>
</dbReference>
<dbReference type="GO" id="GO:0008236">
    <property type="term" value="F:serine-type peptidase activity"/>
    <property type="evidence" value="ECO:0007669"/>
    <property type="project" value="UniProtKB-KW"/>
</dbReference>
<keyword evidence="3 5" id="KW-0378">Hydrolase</keyword>
<keyword evidence="8" id="KW-1185">Reference proteome</keyword>
<evidence type="ECO:0000313" key="8">
    <source>
        <dbReference type="Proteomes" id="UP000031561"/>
    </source>
</evidence>
<dbReference type="InterPro" id="IPR036034">
    <property type="entry name" value="PDZ_sf"/>
</dbReference>
<dbReference type="Pfam" id="PF03572">
    <property type="entry name" value="Peptidase_S41"/>
    <property type="match status" value="1"/>
</dbReference>
<keyword evidence="4 5" id="KW-0720">Serine protease</keyword>
<dbReference type="RefSeq" id="WP_166275055.1">
    <property type="nucleotide sequence ID" value="NZ_JTHE03000061.1"/>
</dbReference>
<dbReference type="AlphaFoldDB" id="A0ABD4T4E9"/>
<comment type="similarity">
    <text evidence="1 5">Belongs to the peptidase S41A family.</text>
</comment>
<dbReference type="CDD" id="cd07560">
    <property type="entry name" value="Peptidase_S41_CPP"/>
    <property type="match status" value="1"/>
</dbReference>
<protein>
    <submittedName>
        <fullName evidence="7">S41 family peptidase</fullName>
    </submittedName>
</protein>
<dbReference type="SUPFAM" id="SSF52096">
    <property type="entry name" value="ClpP/crotonase"/>
    <property type="match status" value="1"/>
</dbReference>
<dbReference type="Gene3D" id="2.30.42.10">
    <property type="match status" value="1"/>
</dbReference>
<evidence type="ECO:0000256" key="1">
    <source>
        <dbReference type="ARBA" id="ARBA00009179"/>
    </source>
</evidence>
<dbReference type="InterPro" id="IPR001478">
    <property type="entry name" value="PDZ"/>
</dbReference>
<dbReference type="PANTHER" id="PTHR32060">
    <property type="entry name" value="TAIL-SPECIFIC PROTEASE"/>
    <property type="match status" value="1"/>
</dbReference>
<evidence type="ECO:0000256" key="5">
    <source>
        <dbReference type="RuleBase" id="RU004404"/>
    </source>
</evidence>
<feature type="domain" description="PDZ" evidence="6">
    <location>
        <begin position="103"/>
        <end position="188"/>
    </location>
</feature>
<dbReference type="InterPro" id="IPR029045">
    <property type="entry name" value="ClpP/crotonase-like_dom_sf"/>
</dbReference>
<dbReference type="Gene3D" id="3.90.226.10">
    <property type="entry name" value="2-enoyl-CoA Hydratase, Chain A, domain 1"/>
    <property type="match status" value="1"/>
</dbReference>
<dbReference type="NCBIfam" id="TIGR00225">
    <property type="entry name" value="prc"/>
    <property type="match status" value="1"/>
</dbReference>
<dbReference type="SMART" id="SM00245">
    <property type="entry name" value="TSPc"/>
    <property type="match status" value="1"/>
</dbReference>
<dbReference type="CDD" id="cd06782">
    <property type="entry name" value="cpPDZ_CPP-like"/>
    <property type="match status" value="1"/>
</dbReference>
<evidence type="ECO:0000313" key="7">
    <source>
        <dbReference type="EMBL" id="MCM1983359.1"/>
    </source>
</evidence>
<dbReference type="Proteomes" id="UP000031561">
    <property type="component" value="Unassembled WGS sequence"/>
</dbReference>
<dbReference type="InterPro" id="IPR004447">
    <property type="entry name" value="Peptidase_S41A"/>
</dbReference>
<dbReference type="InterPro" id="IPR041489">
    <property type="entry name" value="PDZ_6"/>
</dbReference>
<evidence type="ECO:0000256" key="2">
    <source>
        <dbReference type="ARBA" id="ARBA00022670"/>
    </source>
</evidence>
<name>A0ABD4T4E9_9CYAN</name>
<evidence type="ECO:0000259" key="6">
    <source>
        <dbReference type="PROSITE" id="PS50106"/>
    </source>
</evidence>